<proteinExistence type="inferred from homology"/>
<dbReference type="AlphaFoldDB" id="A0A4D9EBA8"/>
<accession>A0A4D9EBA8</accession>
<dbReference type="GO" id="GO:0005778">
    <property type="term" value="C:peroxisomal membrane"/>
    <property type="evidence" value="ECO:0007669"/>
    <property type="project" value="UniProtKB-SubCell"/>
</dbReference>
<dbReference type="SUPFAM" id="SSF51735">
    <property type="entry name" value="NAD(P)-binding Rossmann-fold domains"/>
    <property type="match status" value="1"/>
</dbReference>
<keyword evidence="5" id="KW-0576">Peroxisome</keyword>
<keyword evidence="3" id="KW-1133">Transmembrane helix</keyword>
<evidence type="ECO:0000313" key="18">
    <source>
        <dbReference type="Proteomes" id="UP000297703"/>
    </source>
</evidence>
<reference evidence="17 18" key="2">
    <citation type="submission" date="2019-04" db="EMBL/GenBank/DDBJ databases">
        <title>The genome sequence of big-headed turtle.</title>
        <authorList>
            <person name="Gong S."/>
        </authorList>
    </citation>
    <scope>NUCLEOTIDE SEQUENCE [LARGE SCALE GENOMIC DNA]</scope>
    <source>
        <strain evidence="17">DO16091913</strain>
        <tissue evidence="17">Muscle</tissue>
    </source>
</reference>
<dbReference type="GO" id="GO:0080019">
    <property type="term" value="F:alcohol-forming very long-chain fatty acyl-CoA reductase activity"/>
    <property type="evidence" value="ECO:0007669"/>
    <property type="project" value="InterPro"/>
</dbReference>
<dbReference type="Proteomes" id="UP000297703">
    <property type="component" value="Unassembled WGS sequence"/>
</dbReference>
<dbReference type="InterPro" id="IPR026055">
    <property type="entry name" value="FAR"/>
</dbReference>
<dbReference type="PANTHER" id="PTHR11011">
    <property type="entry name" value="MALE STERILITY PROTEIN 2-RELATED"/>
    <property type="match status" value="1"/>
</dbReference>
<dbReference type="STRING" id="55544.A0A4D9EBA8"/>
<evidence type="ECO:0000259" key="16">
    <source>
        <dbReference type="Pfam" id="PF07993"/>
    </source>
</evidence>
<evidence type="ECO:0000256" key="5">
    <source>
        <dbReference type="ARBA" id="ARBA00023140"/>
    </source>
</evidence>
<evidence type="ECO:0000256" key="1">
    <source>
        <dbReference type="ARBA" id="ARBA00004549"/>
    </source>
</evidence>
<comment type="similarity">
    <text evidence="15">Belongs to the fatty acyl-CoA reductase family.</text>
</comment>
<comment type="function">
    <text evidence="15">Catalyzes the reduction of fatty acyl-CoA to fatty alcohols.</text>
</comment>
<keyword evidence="4" id="KW-0472">Membrane</keyword>
<keyword evidence="15" id="KW-0521">NADP</keyword>
<dbReference type="Gene3D" id="3.40.50.720">
    <property type="entry name" value="NAD(P)-binding Rossmann-like Domain"/>
    <property type="match status" value="1"/>
</dbReference>
<evidence type="ECO:0000256" key="3">
    <source>
        <dbReference type="ARBA" id="ARBA00022989"/>
    </source>
</evidence>
<keyword evidence="18" id="KW-1185">Reference proteome</keyword>
<dbReference type="InterPro" id="IPR036291">
    <property type="entry name" value="NAD(P)-bd_dom_sf"/>
</dbReference>
<comment type="subcellular location">
    <subcellularLocation>
        <location evidence="1">Peroxisome membrane</location>
        <topology evidence="1">Single-pass membrane protein</topology>
    </subcellularLocation>
</comment>
<organism evidence="17 18">
    <name type="scientific">Platysternon megacephalum</name>
    <name type="common">big-headed turtle</name>
    <dbReference type="NCBI Taxonomy" id="55544"/>
    <lineage>
        <taxon>Eukaryota</taxon>
        <taxon>Metazoa</taxon>
        <taxon>Chordata</taxon>
        <taxon>Craniata</taxon>
        <taxon>Vertebrata</taxon>
        <taxon>Euteleostomi</taxon>
        <taxon>Archelosauria</taxon>
        <taxon>Testudinata</taxon>
        <taxon>Testudines</taxon>
        <taxon>Cryptodira</taxon>
        <taxon>Durocryptodira</taxon>
        <taxon>Testudinoidea</taxon>
        <taxon>Platysternidae</taxon>
        <taxon>Platysternon</taxon>
    </lineage>
</organism>
<comment type="catalytic activity">
    <reaction evidence="14">
        <text>eicosanoyl-CoA + 2 NADPH + 2 H(+) = eicosan-1-ol + 2 NADP(+) + CoA</text>
        <dbReference type="Rhea" id="RHEA:81727"/>
        <dbReference type="ChEBI" id="CHEBI:15378"/>
        <dbReference type="ChEBI" id="CHEBI:57287"/>
        <dbReference type="ChEBI" id="CHEBI:57380"/>
        <dbReference type="ChEBI" id="CHEBI:57783"/>
        <dbReference type="ChEBI" id="CHEBI:58349"/>
        <dbReference type="ChEBI" id="CHEBI:75627"/>
    </reaction>
    <physiologicalReaction direction="left-to-right" evidence="14">
        <dbReference type="Rhea" id="RHEA:81728"/>
    </physiologicalReaction>
</comment>
<comment type="catalytic activity">
    <reaction evidence="10">
        <text>hexadecanoyl-CoA + 2 NADPH + 2 H(+) = hexadecan-1-ol + 2 NADP(+) + CoA</text>
        <dbReference type="Rhea" id="RHEA:36315"/>
        <dbReference type="ChEBI" id="CHEBI:15378"/>
        <dbReference type="ChEBI" id="CHEBI:16125"/>
        <dbReference type="ChEBI" id="CHEBI:57287"/>
        <dbReference type="ChEBI" id="CHEBI:57379"/>
        <dbReference type="ChEBI" id="CHEBI:57783"/>
        <dbReference type="ChEBI" id="CHEBI:58349"/>
        <dbReference type="EC" id="1.2.1.84"/>
    </reaction>
    <physiologicalReaction direction="left-to-right" evidence="10">
        <dbReference type="Rhea" id="RHEA:36316"/>
    </physiologicalReaction>
</comment>
<dbReference type="InterPro" id="IPR013120">
    <property type="entry name" value="FAR_NAD-bd"/>
</dbReference>
<evidence type="ECO:0000256" key="7">
    <source>
        <dbReference type="ARBA" id="ARBA00047362"/>
    </source>
</evidence>
<keyword evidence="15" id="KW-0560">Oxidoreductase</keyword>
<evidence type="ECO:0000313" key="17">
    <source>
        <dbReference type="EMBL" id="TFK04070.1"/>
    </source>
</evidence>
<protein>
    <recommendedName>
        <fullName evidence="15">Fatty acyl-CoA reductase</fullName>
        <ecNumber evidence="15">1.2.1.84</ecNumber>
    </recommendedName>
</protein>
<evidence type="ECO:0000256" key="13">
    <source>
        <dbReference type="ARBA" id="ARBA00049928"/>
    </source>
</evidence>
<dbReference type="EMBL" id="QXTE01000146">
    <property type="protein sequence ID" value="TFK04070.1"/>
    <property type="molecule type" value="Genomic_DNA"/>
</dbReference>
<comment type="function">
    <text evidence="6">Catalyzes the reduction of saturated and unsaturated C16 or C18 fatty acyl-CoA to fatty alcohols. It plays an essential role in the production of ether lipids/plasmalogens which synthesis requires fatty alcohols. In parallel, it is also required for wax monoesters production since fatty alcohols also constitute a substrate for their synthesis.</text>
</comment>
<evidence type="ECO:0000256" key="4">
    <source>
        <dbReference type="ARBA" id="ARBA00023136"/>
    </source>
</evidence>
<evidence type="ECO:0000256" key="14">
    <source>
        <dbReference type="ARBA" id="ARBA00049930"/>
    </source>
</evidence>
<keyword evidence="15" id="KW-0444">Lipid biosynthesis</keyword>
<comment type="catalytic activity">
    <reaction evidence="7">
        <text>(9Z,12Z)-octadecadienoyl-CoA + 2 NADPH + 2 H(+) = (9Z,12Z)-octadecadien-1-ol + 2 NADP(+) + CoA</text>
        <dbReference type="Rhea" id="RHEA:36363"/>
        <dbReference type="ChEBI" id="CHEBI:15378"/>
        <dbReference type="ChEBI" id="CHEBI:57287"/>
        <dbReference type="ChEBI" id="CHEBI:57383"/>
        <dbReference type="ChEBI" id="CHEBI:57783"/>
        <dbReference type="ChEBI" id="CHEBI:58349"/>
        <dbReference type="ChEBI" id="CHEBI:73534"/>
    </reaction>
    <physiologicalReaction direction="left-to-right" evidence="7">
        <dbReference type="Rhea" id="RHEA:36364"/>
    </physiologicalReaction>
</comment>
<dbReference type="Pfam" id="PF07993">
    <property type="entry name" value="NAD_binding_4"/>
    <property type="match status" value="1"/>
</dbReference>
<dbReference type="EC" id="1.2.1.84" evidence="15"/>
<comment type="catalytic activity">
    <reaction evidence="13">
        <text>16-methylheptadecanoyl-CoA + 2 NADPH + 2 H(+) = 16-methylheptadecan-1-ol + 2 NADP(+) + CoA</text>
        <dbReference type="Rhea" id="RHEA:81763"/>
        <dbReference type="ChEBI" id="CHEBI:15378"/>
        <dbReference type="ChEBI" id="CHEBI:57287"/>
        <dbReference type="ChEBI" id="CHEBI:57783"/>
        <dbReference type="ChEBI" id="CHEBI:58349"/>
        <dbReference type="ChEBI" id="CHEBI:84911"/>
        <dbReference type="ChEBI" id="CHEBI:231998"/>
    </reaction>
    <physiologicalReaction direction="left-to-right" evidence="13">
        <dbReference type="Rhea" id="RHEA:81764"/>
    </physiologicalReaction>
</comment>
<comment type="catalytic activity">
    <reaction evidence="12">
        <text>18-methylnonadecanoyl-CoA + 2 NADPH + 2 H(+) = 18-methylnonadecan-1-ol + 2 NADP(+) + CoA</text>
        <dbReference type="Rhea" id="RHEA:81767"/>
        <dbReference type="ChEBI" id="CHEBI:15378"/>
        <dbReference type="ChEBI" id="CHEBI:57287"/>
        <dbReference type="ChEBI" id="CHEBI:57783"/>
        <dbReference type="ChEBI" id="CHEBI:58349"/>
        <dbReference type="ChEBI" id="CHEBI:84914"/>
        <dbReference type="ChEBI" id="CHEBI:231999"/>
    </reaction>
    <physiologicalReaction direction="left-to-right" evidence="12">
        <dbReference type="Rhea" id="RHEA:81768"/>
    </physiologicalReaction>
</comment>
<keyword evidence="2" id="KW-0812">Transmembrane</keyword>
<dbReference type="PANTHER" id="PTHR11011:SF119">
    <property type="entry name" value="FATTY ACYL-COA REDUCTASE 1"/>
    <property type="match status" value="1"/>
</dbReference>
<dbReference type="GO" id="GO:0102965">
    <property type="term" value="F:alcohol-forming long-chain fatty acyl-CoA reductase activity"/>
    <property type="evidence" value="ECO:0007669"/>
    <property type="project" value="UniProtKB-EC"/>
</dbReference>
<name>A0A4D9EBA8_9SAUR</name>
<evidence type="ECO:0000256" key="9">
    <source>
        <dbReference type="ARBA" id="ARBA00047991"/>
    </source>
</evidence>
<comment type="caution">
    <text evidence="17">The sequence shown here is derived from an EMBL/GenBank/DDBJ whole genome shotgun (WGS) entry which is preliminary data.</text>
</comment>
<evidence type="ECO:0000256" key="8">
    <source>
        <dbReference type="ARBA" id="ARBA00047934"/>
    </source>
</evidence>
<feature type="domain" description="Thioester reductase (TE)" evidence="16">
    <location>
        <begin position="1"/>
        <end position="99"/>
    </location>
</feature>
<evidence type="ECO:0000256" key="10">
    <source>
        <dbReference type="ARBA" id="ARBA00048521"/>
    </source>
</evidence>
<evidence type="ECO:0000256" key="15">
    <source>
        <dbReference type="RuleBase" id="RU363097"/>
    </source>
</evidence>
<reference evidence="17 18" key="1">
    <citation type="submission" date="2019-04" db="EMBL/GenBank/DDBJ databases">
        <title>Draft genome of the big-headed turtle Platysternon megacephalum.</title>
        <authorList>
            <person name="Gong S."/>
        </authorList>
    </citation>
    <scope>NUCLEOTIDE SEQUENCE [LARGE SCALE GENOMIC DNA]</scope>
    <source>
        <strain evidence="17">DO16091913</strain>
        <tissue evidence="17">Muscle</tissue>
    </source>
</reference>
<sequence length="141" mass="16085">MGKVLLEKLLRSCPKVKAVYILVRHKAGQTPQERMEEMISCKLFDRLRDEQPEFKEKIIAVTSELTQSELDLSEQDKEKLIDCINIVFHCAATVRFNETQRCCSVKCDCHTTAHHLGPANEEFGGVHACFNSIRLLQSKAH</sequence>
<evidence type="ECO:0000256" key="6">
    <source>
        <dbReference type="ARBA" id="ARBA00045581"/>
    </source>
</evidence>
<dbReference type="GO" id="GO:0035336">
    <property type="term" value="P:long-chain fatty-acyl-CoA metabolic process"/>
    <property type="evidence" value="ECO:0007669"/>
    <property type="project" value="TreeGrafter"/>
</dbReference>
<dbReference type="OrthoDB" id="429813at2759"/>
<gene>
    <name evidence="17" type="ORF">DR999_PMT13433</name>
</gene>
<comment type="catalytic activity">
    <reaction evidence="11">
        <text>a long-chain fatty acyl-CoA + 2 NADPH + 2 H(+) = a long-chain primary fatty alcohol + 2 NADP(+) + CoA</text>
        <dbReference type="Rhea" id="RHEA:52716"/>
        <dbReference type="ChEBI" id="CHEBI:15378"/>
        <dbReference type="ChEBI" id="CHEBI:57287"/>
        <dbReference type="ChEBI" id="CHEBI:57783"/>
        <dbReference type="ChEBI" id="CHEBI:58349"/>
        <dbReference type="ChEBI" id="CHEBI:77396"/>
        <dbReference type="ChEBI" id="CHEBI:83139"/>
        <dbReference type="EC" id="1.2.1.84"/>
    </reaction>
    <physiologicalReaction direction="left-to-right" evidence="11">
        <dbReference type="Rhea" id="RHEA:52717"/>
    </physiologicalReaction>
</comment>
<evidence type="ECO:0000256" key="11">
    <source>
        <dbReference type="ARBA" id="ARBA00049089"/>
    </source>
</evidence>
<comment type="catalytic activity">
    <reaction evidence="8">
        <text>(9Z)-octadecenoyl-CoA + 2 NADPH + 2 H(+) = (9Z)-octadecen-1-ol + 2 NADP(+) + CoA</text>
        <dbReference type="Rhea" id="RHEA:36323"/>
        <dbReference type="ChEBI" id="CHEBI:15378"/>
        <dbReference type="ChEBI" id="CHEBI:57287"/>
        <dbReference type="ChEBI" id="CHEBI:57387"/>
        <dbReference type="ChEBI" id="CHEBI:57783"/>
        <dbReference type="ChEBI" id="CHEBI:58349"/>
        <dbReference type="ChEBI" id="CHEBI:73504"/>
    </reaction>
    <physiologicalReaction direction="left-to-right" evidence="8">
        <dbReference type="Rhea" id="RHEA:36324"/>
    </physiologicalReaction>
</comment>
<evidence type="ECO:0000256" key="2">
    <source>
        <dbReference type="ARBA" id="ARBA00022692"/>
    </source>
</evidence>
<comment type="catalytic activity">
    <reaction evidence="9">
        <text>octadecanoyl-CoA + 2 NADPH + 2 H(+) = octadecan-1-ol + 2 NADP(+) + CoA</text>
        <dbReference type="Rhea" id="RHEA:36319"/>
        <dbReference type="ChEBI" id="CHEBI:15378"/>
        <dbReference type="ChEBI" id="CHEBI:32154"/>
        <dbReference type="ChEBI" id="CHEBI:57287"/>
        <dbReference type="ChEBI" id="CHEBI:57394"/>
        <dbReference type="ChEBI" id="CHEBI:57783"/>
        <dbReference type="ChEBI" id="CHEBI:58349"/>
        <dbReference type="EC" id="1.2.1.84"/>
    </reaction>
    <physiologicalReaction direction="left-to-right" evidence="9">
        <dbReference type="Rhea" id="RHEA:36320"/>
    </physiologicalReaction>
</comment>
<evidence type="ECO:0000256" key="12">
    <source>
        <dbReference type="ARBA" id="ARBA00049865"/>
    </source>
</evidence>
<keyword evidence="15" id="KW-0443">Lipid metabolism</keyword>